<dbReference type="AlphaFoldDB" id="A0A368GMD2"/>
<name>A0A368GMD2_ANCCA</name>
<dbReference type="Proteomes" id="UP000252519">
    <property type="component" value="Unassembled WGS sequence"/>
</dbReference>
<sequence length="59" mass="6708">METVQCDEDFWKVNYSKQLISGIFTTVEAQANTLRKSTGVDGTYASIMFFFTVIVSQFL</sequence>
<evidence type="ECO:0000313" key="2">
    <source>
        <dbReference type="Proteomes" id="UP000252519"/>
    </source>
</evidence>
<reference evidence="1 2" key="1">
    <citation type="submission" date="2014-10" db="EMBL/GenBank/DDBJ databases">
        <title>Draft genome of the hookworm Ancylostoma caninum.</title>
        <authorList>
            <person name="Mitreva M."/>
        </authorList>
    </citation>
    <scope>NUCLEOTIDE SEQUENCE [LARGE SCALE GENOMIC DNA]</scope>
    <source>
        <strain evidence="1 2">Baltimore</strain>
    </source>
</reference>
<keyword evidence="2" id="KW-1185">Reference proteome</keyword>
<accession>A0A368GMD2</accession>
<evidence type="ECO:0000313" key="1">
    <source>
        <dbReference type="EMBL" id="RCN44449.1"/>
    </source>
</evidence>
<protein>
    <submittedName>
        <fullName evidence="1">Uncharacterized protein</fullName>
    </submittedName>
</protein>
<proteinExistence type="predicted"/>
<dbReference type="EMBL" id="JOJR01000129">
    <property type="protein sequence ID" value="RCN44449.1"/>
    <property type="molecule type" value="Genomic_DNA"/>
</dbReference>
<gene>
    <name evidence="1" type="ORF">ANCCAN_09586</name>
</gene>
<comment type="caution">
    <text evidence="1">The sequence shown here is derived from an EMBL/GenBank/DDBJ whole genome shotgun (WGS) entry which is preliminary data.</text>
</comment>
<organism evidence="1 2">
    <name type="scientific">Ancylostoma caninum</name>
    <name type="common">Dog hookworm</name>
    <dbReference type="NCBI Taxonomy" id="29170"/>
    <lineage>
        <taxon>Eukaryota</taxon>
        <taxon>Metazoa</taxon>
        <taxon>Ecdysozoa</taxon>
        <taxon>Nematoda</taxon>
        <taxon>Chromadorea</taxon>
        <taxon>Rhabditida</taxon>
        <taxon>Rhabditina</taxon>
        <taxon>Rhabditomorpha</taxon>
        <taxon>Strongyloidea</taxon>
        <taxon>Ancylostomatidae</taxon>
        <taxon>Ancylostomatinae</taxon>
        <taxon>Ancylostoma</taxon>
    </lineage>
</organism>